<dbReference type="Proteomes" id="UP000242864">
    <property type="component" value="Chromosome"/>
</dbReference>
<dbReference type="Pfam" id="PF02423">
    <property type="entry name" value="OCD_Mu_crystall"/>
    <property type="match status" value="1"/>
</dbReference>
<dbReference type="GO" id="GO:0016491">
    <property type="term" value="F:oxidoreductase activity"/>
    <property type="evidence" value="ECO:0007669"/>
    <property type="project" value="UniProtKB-ARBA"/>
</dbReference>
<gene>
    <name evidence="2" type="ORF">B5P37_00895</name>
</gene>
<keyword evidence="3" id="KW-1185">Reference proteome</keyword>
<dbReference type="PANTHER" id="PTHR13812:SF19">
    <property type="entry name" value="KETIMINE REDUCTASE MU-CRYSTALLIN"/>
    <property type="match status" value="1"/>
</dbReference>
<evidence type="ECO:0000313" key="2">
    <source>
        <dbReference type="EMBL" id="ARJ50009.1"/>
    </source>
</evidence>
<sequence>MKVFNEETIKNTYKMSNAMHDIEQLFKNMDGISQAQRIVIPTGDGAKSMLYMPCVHTEWERGMIKITSITPDNPQHQRPTTQATIIITDLKTGEHVASIDGSYLTRLRTGALSGLATQYLSRENASTLGMIGTGGMAFEQLLANLEVRPIKNVLLYNRTTSKAESFKKRVADAFPDLSITVVEDVDTLTKQADIINCQTQSADPVFDAQNIQPGTHINGIGSYRPDMKELDNRILPKADKVFFDDIEGVKEEAGEFIEANEKGLFKFEDVDGDLKDLSLNGTIQRSHDDSITVFKCVGTAYFDLAVALGAYDRLMADSH</sequence>
<dbReference type="SUPFAM" id="SSF51735">
    <property type="entry name" value="NAD(P)-binding Rossmann-fold domains"/>
    <property type="match status" value="1"/>
</dbReference>
<comment type="similarity">
    <text evidence="1">Belongs to the ornithine cyclodeaminase/mu-crystallin family.</text>
</comment>
<dbReference type="Gene3D" id="3.30.1780.10">
    <property type="entry name" value="ornithine cyclodeaminase, domain 1"/>
    <property type="match status" value="1"/>
</dbReference>
<evidence type="ECO:0000256" key="1">
    <source>
        <dbReference type="ARBA" id="ARBA00008903"/>
    </source>
</evidence>
<dbReference type="AlphaFoldDB" id="A0AAC9WIA4"/>
<reference evidence="2 3" key="1">
    <citation type="submission" date="2017-04" db="EMBL/GenBank/DDBJ databases">
        <authorList>
            <person name="Veseli I.A."/>
            <person name="Tang C."/>
            <person name="Pombert J.-F."/>
        </authorList>
    </citation>
    <scope>NUCLEOTIDE SEQUENCE [LARGE SCALE GENOMIC DNA]</scope>
    <source>
        <strain evidence="2 3">ATCC 700373</strain>
    </source>
</reference>
<dbReference type="InterPro" id="IPR023401">
    <property type="entry name" value="ODC_N"/>
</dbReference>
<dbReference type="InterPro" id="IPR003462">
    <property type="entry name" value="ODC_Mu_crystall"/>
</dbReference>
<dbReference type="GO" id="GO:0019752">
    <property type="term" value="P:carboxylic acid metabolic process"/>
    <property type="evidence" value="ECO:0007669"/>
    <property type="project" value="UniProtKB-ARBA"/>
</dbReference>
<dbReference type="GO" id="GO:0005737">
    <property type="term" value="C:cytoplasm"/>
    <property type="evidence" value="ECO:0007669"/>
    <property type="project" value="TreeGrafter"/>
</dbReference>
<accession>A0AAC9WIA4</accession>
<proteinExistence type="inferred from homology"/>
<dbReference type="PIRSF" id="PIRSF001439">
    <property type="entry name" value="CryM"/>
    <property type="match status" value="1"/>
</dbReference>
<dbReference type="FunFam" id="3.40.50.720:FF:000311">
    <property type="entry name" value="Ornithine cyclodeaminase"/>
    <property type="match status" value="1"/>
</dbReference>
<dbReference type="EMBL" id="CP020773">
    <property type="protein sequence ID" value="ARJ50009.1"/>
    <property type="molecule type" value="Genomic_DNA"/>
</dbReference>
<dbReference type="Gene3D" id="3.40.50.720">
    <property type="entry name" value="NAD(P)-binding Rossmann-like Domain"/>
    <property type="match status" value="1"/>
</dbReference>
<evidence type="ECO:0000313" key="3">
    <source>
        <dbReference type="Proteomes" id="UP000242864"/>
    </source>
</evidence>
<dbReference type="KEGG" id="slz:B5P37_00895"/>
<protein>
    <submittedName>
        <fullName evidence="2">Ornithine cyclodeaminase</fullName>
    </submittedName>
</protein>
<dbReference type="InterPro" id="IPR036291">
    <property type="entry name" value="NAD(P)-bd_dom_sf"/>
</dbReference>
<name>A0AAC9WIA4_9STAP</name>
<organism evidence="2 3">
    <name type="scientific">Staphylococcus lutrae</name>
    <dbReference type="NCBI Taxonomy" id="155085"/>
    <lineage>
        <taxon>Bacteria</taxon>
        <taxon>Bacillati</taxon>
        <taxon>Bacillota</taxon>
        <taxon>Bacilli</taxon>
        <taxon>Bacillales</taxon>
        <taxon>Staphylococcaceae</taxon>
        <taxon>Staphylococcus</taxon>
    </lineage>
</organism>
<dbReference type="RefSeq" id="WP_085236207.1">
    <property type="nucleotide sequence ID" value="NZ_CP020773.1"/>
</dbReference>
<dbReference type="PANTHER" id="PTHR13812">
    <property type="entry name" value="KETIMINE REDUCTASE MU-CRYSTALLIN"/>
    <property type="match status" value="1"/>
</dbReference>